<dbReference type="EMBL" id="LAOO01000001">
    <property type="protein sequence ID" value="KJW01409.1"/>
    <property type="molecule type" value="Genomic_DNA"/>
</dbReference>
<keyword evidence="1" id="KW-1133">Transmembrane helix</keyword>
<name>A0ABR5DRN1_RICPA</name>
<dbReference type="Proteomes" id="UP000035491">
    <property type="component" value="Unassembled WGS sequence"/>
</dbReference>
<reference evidence="2 3" key="1">
    <citation type="submission" date="2015-02" db="EMBL/GenBank/DDBJ databases">
        <title>Genome Sequencing of Rickettsiales.</title>
        <authorList>
            <person name="Daugherty S.C."/>
            <person name="Su Q."/>
            <person name="Abolude K."/>
            <person name="Beier-Sexton M."/>
            <person name="Carlyon J.A."/>
            <person name="Carter R."/>
            <person name="Day N.P."/>
            <person name="Dumler S.J."/>
            <person name="Dyachenko V."/>
            <person name="Godinez A."/>
            <person name="Kurtti T.J."/>
            <person name="Lichay M."/>
            <person name="Mullins K.E."/>
            <person name="Ott S."/>
            <person name="Pappas-Brown V."/>
            <person name="Paris D.H."/>
            <person name="Patel P."/>
            <person name="Richards A.L."/>
            <person name="Sadzewicz L."/>
            <person name="Sears K."/>
            <person name="Seidman D."/>
            <person name="Sengamalay N."/>
            <person name="Stenos J."/>
            <person name="Tallon L.J."/>
            <person name="Vincent G."/>
            <person name="Fraser C.M."/>
            <person name="Munderloh U."/>
            <person name="Dunning-Hotopp J.C."/>
        </authorList>
    </citation>
    <scope>NUCLEOTIDE SEQUENCE [LARGE SCALE GENOMIC DNA]</scope>
    <source>
        <strain evidence="2 3">Tate's Hell</strain>
    </source>
</reference>
<protein>
    <submittedName>
        <fullName evidence="2">Uncharacterized protein</fullName>
    </submittedName>
</protein>
<keyword evidence="3" id="KW-1185">Reference proteome</keyword>
<evidence type="ECO:0000256" key="1">
    <source>
        <dbReference type="SAM" id="Phobius"/>
    </source>
</evidence>
<proteinExistence type="predicted"/>
<keyword evidence="1" id="KW-0812">Transmembrane</keyword>
<sequence length="47" mass="5689">MLIYSFNLSFKFLIITKFILQFIYPAIFINAIRYTIIIIMTRIDNKI</sequence>
<organism evidence="2 3">
    <name type="scientific">Rickettsia parkeri str. Tate's Hell</name>
    <dbReference type="NCBI Taxonomy" id="1359189"/>
    <lineage>
        <taxon>Bacteria</taxon>
        <taxon>Pseudomonadati</taxon>
        <taxon>Pseudomonadota</taxon>
        <taxon>Alphaproteobacteria</taxon>
        <taxon>Rickettsiales</taxon>
        <taxon>Rickettsiaceae</taxon>
        <taxon>Rickettsieae</taxon>
        <taxon>Rickettsia</taxon>
        <taxon>spotted fever group</taxon>
    </lineage>
</organism>
<feature type="transmembrane region" description="Helical" evidence="1">
    <location>
        <begin position="12"/>
        <end position="32"/>
    </location>
</feature>
<keyword evidence="1" id="KW-0472">Membrane</keyword>
<evidence type="ECO:0000313" key="2">
    <source>
        <dbReference type="EMBL" id="KJW01409.1"/>
    </source>
</evidence>
<accession>A0ABR5DRN1</accession>
<comment type="caution">
    <text evidence="2">The sequence shown here is derived from an EMBL/GenBank/DDBJ whole genome shotgun (WGS) entry which is preliminary data.</text>
</comment>
<evidence type="ECO:0000313" key="3">
    <source>
        <dbReference type="Proteomes" id="UP000035491"/>
    </source>
</evidence>
<gene>
    <name evidence="2" type="ORF">RPATATE_1086</name>
</gene>